<protein>
    <submittedName>
        <fullName evidence="2">Uncharacterized protein</fullName>
    </submittedName>
</protein>
<feature type="compositionally biased region" description="Basic and acidic residues" evidence="1">
    <location>
        <begin position="13"/>
        <end position="26"/>
    </location>
</feature>
<keyword evidence="4" id="KW-1185">Reference proteome</keyword>
<dbReference type="AlphaFoldDB" id="A0A833T0Y3"/>
<evidence type="ECO:0000313" key="3">
    <source>
        <dbReference type="EMBL" id="KAF4134688.1"/>
    </source>
</evidence>
<sequence length="108" mass="11764">MGKEPLPQSYPRGEARVGPLHEDDPRAPRVIINMIPRTCGAFNHRPTNLAVIQSRMCAGLSELIAASRVSPSPRELDAVADCAHTVQSLRLSKHDLHNGATPDVKRVP</sequence>
<proteinExistence type="predicted"/>
<evidence type="ECO:0000313" key="2">
    <source>
        <dbReference type="EMBL" id="KAF4035129.1"/>
    </source>
</evidence>
<comment type="caution">
    <text evidence="2">The sequence shown here is derived from an EMBL/GenBank/DDBJ whole genome shotgun (WGS) entry which is preliminary data.</text>
</comment>
<name>A0A833T0Y3_PHYIN</name>
<dbReference type="EMBL" id="JAACNO010002256">
    <property type="protein sequence ID" value="KAF4134688.1"/>
    <property type="molecule type" value="Genomic_DNA"/>
</dbReference>
<feature type="region of interest" description="Disordered" evidence="1">
    <location>
        <begin position="1"/>
        <end position="26"/>
    </location>
</feature>
<evidence type="ECO:0000313" key="4">
    <source>
        <dbReference type="Proteomes" id="UP000602510"/>
    </source>
</evidence>
<organism evidence="2 4">
    <name type="scientific">Phytophthora infestans</name>
    <name type="common">Potato late blight agent</name>
    <name type="synonym">Botrytis infestans</name>
    <dbReference type="NCBI Taxonomy" id="4787"/>
    <lineage>
        <taxon>Eukaryota</taxon>
        <taxon>Sar</taxon>
        <taxon>Stramenopiles</taxon>
        <taxon>Oomycota</taxon>
        <taxon>Peronosporomycetes</taxon>
        <taxon>Peronosporales</taxon>
        <taxon>Peronosporaceae</taxon>
        <taxon>Phytophthora</taxon>
    </lineage>
</organism>
<reference evidence="2" key="1">
    <citation type="submission" date="2020-04" db="EMBL/GenBank/DDBJ databases">
        <title>Hybrid Assembly of Korean Phytophthora infestans isolates.</title>
        <authorList>
            <person name="Prokchorchik M."/>
            <person name="Lee Y."/>
            <person name="Seo J."/>
            <person name="Cho J.-H."/>
            <person name="Park Y.-E."/>
            <person name="Jang D.-C."/>
            <person name="Im J.-S."/>
            <person name="Choi J.-G."/>
            <person name="Park H.-J."/>
            <person name="Lee G.-B."/>
            <person name="Lee Y.-G."/>
            <person name="Hong S.-Y."/>
            <person name="Cho K."/>
            <person name="Sohn K.H."/>
        </authorList>
    </citation>
    <scope>NUCLEOTIDE SEQUENCE</scope>
    <source>
        <strain evidence="2">KR_1_A1</strain>
        <strain evidence="3">KR_2_A2</strain>
    </source>
</reference>
<gene>
    <name evidence="2" type="ORF">GN244_ATG12902</name>
    <name evidence="3" type="ORF">GN958_ATG15944</name>
</gene>
<accession>A0A833T0Y3</accession>
<dbReference type="EMBL" id="WSZM01000331">
    <property type="protein sequence ID" value="KAF4035129.1"/>
    <property type="molecule type" value="Genomic_DNA"/>
</dbReference>
<dbReference type="Proteomes" id="UP000704712">
    <property type="component" value="Unassembled WGS sequence"/>
</dbReference>
<dbReference type="Proteomes" id="UP000602510">
    <property type="component" value="Unassembled WGS sequence"/>
</dbReference>
<evidence type="ECO:0000256" key="1">
    <source>
        <dbReference type="SAM" id="MobiDB-lite"/>
    </source>
</evidence>